<evidence type="ECO:0000313" key="1">
    <source>
        <dbReference type="EMBL" id="MBF5051958.1"/>
    </source>
</evidence>
<dbReference type="InterPro" id="IPR007711">
    <property type="entry name" value="HigB-1"/>
</dbReference>
<organism evidence="1 2">
    <name type="scientific">Alloalcanivorax venustensis ISO4</name>
    <dbReference type="NCBI Taxonomy" id="1177184"/>
    <lineage>
        <taxon>Bacteria</taxon>
        <taxon>Pseudomonadati</taxon>
        <taxon>Pseudomonadota</taxon>
        <taxon>Gammaproteobacteria</taxon>
        <taxon>Oceanospirillales</taxon>
        <taxon>Alcanivoracaceae</taxon>
        <taxon>Alloalcanivorax</taxon>
    </lineage>
</organism>
<comment type="caution">
    <text evidence="1">The sequence shown here is derived from an EMBL/GenBank/DDBJ whole genome shotgun (WGS) entry which is preliminary data.</text>
</comment>
<reference evidence="1 2" key="1">
    <citation type="submission" date="2012-09" db="EMBL/GenBank/DDBJ databases">
        <title>Genome Sequence of alkane-degrading Bacterium Alcanivorax venustensis ISO4.</title>
        <authorList>
            <person name="Lai Q."/>
            <person name="Shao Z."/>
        </authorList>
    </citation>
    <scope>NUCLEOTIDE SEQUENCE [LARGE SCALE GENOMIC DNA]</scope>
    <source>
        <strain evidence="1 2">ISO4</strain>
    </source>
</reference>
<dbReference type="EMBL" id="ARXR01000003">
    <property type="protein sequence ID" value="MBF5051958.1"/>
    <property type="molecule type" value="Genomic_DNA"/>
</dbReference>
<gene>
    <name evidence="1" type="ORF">ISO4_00560</name>
</gene>
<sequence length="42" mass="4731">MGFHSLKGALAGHYAVSISGNWRLTFKFEDGDAILVDYQDYH</sequence>
<keyword evidence="2" id="KW-1185">Reference proteome</keyword>
<accession>A0ABS0ACU3</accession>
<name>A0ABS0ACU3_9GAMM</name>
<dbReference type="Proteomes" id="UP000644441">
    <property type="component" value="Unassembled WGS sequence"/>
</dbReference>
<dbReference type="Gene3D" id="3.30.2310.20">
    <property type="entry name" value="RelE-like"/>
    <property type="match status" value="1"/>
</dbReference>
<dbReference type="InterPro" id="IPR035093">
    <property type="entry name" value="RelE/ParE_toxin_dom_sf"/>
</dbReference>
<protein>
    <submittedName>
        <fullName evidence="1">Plasmid maintenance system killer</fullName>
    </submittedName>
</protein>
<dbReference type="SUPFAM" id="SSF143011">
    <property type="entry name" value="RelE-like"/>
    <property type="match status" value="1"/>
</dbReference>
<dbReference type="Pfam" id="PF05015">
    <property type="entry name" value="HigB-like_toxin"/>
    <property type="match status" value="1"/>
</dbReference>
<proteinExistence type="predicted"/>
<evidence type="ECO:0000313" key="2">
    <source>
        <dbReference type="Proteomes" id="UP000644441"/>
    </source>
</evidence>